<accession>A0A382E4U5</accession>
<feature type="non-terminal residue" evidence="1">
    <location>
        <position position="274"/>
    </location>
</feature>
<reference evidence="1" key="1">
    <citation type="submission" date="2018-05" db="EMBL/GenBank/DDBJ databases">
        <authorList>
            <person name="Lanie J.A."/>
            <person name="Ng W.-L."/>
            <person name="Kazmierczak K.M."/>
            <person name="Andrzejewski T.M."/>
            <person name="Davidsen T.M."/>
            <person name="Wayne K.J."/>
            <person name="Tettelin H."/>
            <person name="Glass J.I."/>
            <person name="Rusch D."/>
            <person name="Podicherti R."/>
            <person name="Tsui H.-C.T."/>
            <person name="Winkler M.E."/>
        </authorList>
    </citation>
    <scope>NUCLEOTIDE SEQUENCE</scope>
</reference>
<protein>
    <recommendedName>
        <fullName evidence="2">DUF2855 domain-containing protein</fullName>
    </recommendedName>
</protein>
<name>A0A382E4U5_9ZZZZ</name>
<organism evidence="1">
    <name type="scientific">marine metagenome</name>
    <dbReference type="NCBI Taxonomy" id="408172"/>
    <lineage>
        <taxon>unclassified sequences</taxon>
        <taxon>metagenomes</taxon>
        <taxon>ecological metagenomes</taxon>
    </lineage>
</organism>
<dbReference type="Pfam" id="PF11017">
    <property type="entry name" value="DUF2855"/>
    <property type="match status" value="1"/>
</dbReference>
<sequence length="274" mass="30336">MSNYSLEVNRNHLDRTRITDLPEPQPEKGQAVIRIDQFAITANNITYGVAGDMIGYWQFFPAEGGWGRIPVWGKGTVIYATETDLTEGDEFYGYFPMSSYLIVTPANVSARGFVDDSAHRAALPPVYNQYSLMNEANGFDRQYDQHRMAYFPLFMTGFVMDDYLFDNDFFGAENIVLSSASSKTSISTAFQLTQRGVQTTGLTSAQNQAFVESLGLYSGVVTYDAVASLNTGRKTGYIDMAGNRDVLSQVHHHLGDNLVLSCGVGITHYDSRDG</sequence>
<proteinExistence type="predicted"/>
<dbReference type="InterPro" id="IPR021276">
    <property type="entry name" value="DUF2855"/>
</dbReference>
<dbReference type="AlphaFoldDB" id="A0A382E4U5"/>
<gene>
    <name evidence="1" type="ORF">METZ01_LOCUS198226</name>
</gene>
<evidence type="ECO:0000313" key="1">
    <source>
        <dbReference type="EMBL" id="SVB45372.1"/>
    </source>
</evidence>
<evidence type="ECO:0008006" key="2">
    <source>
        <dbReference type="Google" id="ProtNLM"/>
    </source>
</evidence>
<dbReference type="EMBL" id="UINC01042565">
    <property type="protein sequence ID" value="SVB45372.1"/>
    <property type="molecule type" value="Genomic_DNA"/>
</dbReference>